<dbReference type="GO" id="GO:0005886">
    <property type="term" value="C:plasma membrane"/>
    <property type="evidence" value="ECO:0007669"/>
    <property type="project" value="TreeGrafter"/>
</dbReference>
<evidence type="ECO:0000256" key="1">
    <source>
        <dbReference type="ARBA" id="ARBA00004141"/>
    </source>
</evidence>
<feature type="region of interest" description="Disordered" evidence="5">
    <location>
        <begin position="1"/>
        <end position="42"/>
    </location>
</feature>
<gene>
    <name evidence="8" type="ORF">G7Y89_g8774</name>
</gene>
<feature type="transmembrane region" description="Helical" evidence="6">
    <location>
        <begin position="240"/>
        <end position="263"/>
    </location>
</feature>
<evidence type="ECO:0000256" key="3">
    <source>
        <dbReference type="ARBA" id="ARBA00022989"/>
    </source>
</evidence>
<dbReference type="InterPro" id="IPR011701">
    <property type="entry name" value="MFS"/>
</dbReference>
<feature type="transmembrane region" description="Helical" evidence="6">
    <location>
        <begin position="80"/>
        <end position="98"/>
    </location>
</feature>
<proteinExistence type="predicted"/>
<evidence type="ECO:0000256" key="5">
    <source>
        <dbReference type="SAM" id="MobiDB-lite"/>
    </source>
</evidence>
<evidence type="ECO:0000259" key="7">
    <source>
        <dbReference type="PROSITE" id="PS50850"/>
    </source>
</evidence>
<keyword evidence="9" id="KW-1185">Reference proteome</keyword>
<feature type="transmembrane region" description="Helical" evidence="6">
    <location>
        <begin position="50"/>
        <end position="68"/>
    </location>
</feature>
<feature type="transmembrane region" description="Helical" evidence="6">
    <location>
        <begin position="325"/>
        <end position="347"/>
    </location>
</feature>
<dbReference type="PROSITE" id="PS50850">
    <property type="entry name" value="MFS"/>
    <property type="match status" value="1"/>
</dbReference>
<keyword evidence="2 6" id="KW-0812">Transmembrane</keyword>
<feature type="transmembrane region" description="Helical" evidence="6">
    <location>
        <begin position="104"/>
        <end position="126"/>
    </location>
</feature>
<dbReference type="GO" id="GO:0022857">
    <property type="term" value="F:transmembrane transporter activity"/>
    <property type="evidence" value="ECO:0007669"/>
    <property type="project" value="InterPro"/>
</dbReference>
<accession>A0A8H4RIK4</accession>
<feature type="transmembrane region" description="Helical" evidence="6">
    <location>
        <begin position="401"/>
        <end position="419"/>
    </location>
</feature>
<dbReference type="Gene3D" id="1.20.1250.20">
    <property type="entry name" value="MFS general substrate transporter like domains"/>
    <property type="match status" value="1"/>
</dbReference>
<dbReference type="PANTHER" id="PTHR23501:SF43">
    <property type="entry name" value="MULTIDRUG TRANSPORTER, PUTATIVE (AFU_ORTHOLOGUE AFUA_6G03040)-RELATED"/>
    <property type="match status" value="1"/>
</dbReference>
<dbReference type="EMBL" id="JAAMPI010000685">
    <property type="protein sequence ID" value="KAF4629376.1"/>
    <property type="molecule type" value="Genomic_DNA"/>
</dbReference>
<reference evidence="8 9" key="1">
    <citation type="submission" date="2020-03" db="EMBL/GenBank/DDBJ databases">
        <title>Draft Genome Sequence of Cudoniella acicularis.</title>
        <authorList>
            <person name="Buettner E."/>
            <person name="Kellner H."/>
        </authorList>
    </citation>
    <scope>NUCLEOTIDE SEQUENCE [LARGE SCALE GENOMIC DNA]</scope>
    <source>
        <strain evidence="8 9">DSM 108380</strain>
    </source>
</reference>
<dbReference type="PRINTS" id="PR01036">
    <property type="entry name" value="TCRTETB"/>
</dbReference>
<evidence type="ECO:0000256" key="2">
    <source>
        <dbReference type="ARBA" id="ARBA00022692"/>
    </source>
</evidence>
<feature type="transmembrane region" description="Helical" evidence="6">
    <location>
        <begin position="359"/>
        <end position="381"/>
    </location>
</feature>
<comment type="subcellular location">
    <subcellularLocation>
        <location evidence="1">Membrane</location>
        <topology evidence="1">Multi-pass membrane protein</topology>
    </subcellularLocation>
</comment>
<feature type="transmembrane region" description="Helical" evidence="6">
    <location>
        <begin position="200"/>
        <end position="225"/>
    </location>
</feature>
<feature type="transmembrane region" description="Helical" evidence="6">
    <location>
        <begin position="169"/>
        <end position="188"/>
    </location>
</feature>
<feature type="compositionally biased region" description="Basic and acidic residues" evidence="5">
    <location>
        <begin position="21"/>
        <end position="37"/>
    </location>
</feature>
<keyword evidence="3 6" id="KW-1133">Transmembrane helix</keyword>
<keyword evidence="4 6" id="KW-0472">Membrane</keyword>
<dbReference type="Pfam" id="PF07690">
    <property type="entry name" value="MFS_1"/>
    <property type="match status" value="1"/>
</dbReference>
<feature type="transmembrane region" description="Helical" evidence="6">
    <location>
        <begin position="284"/>
        <end position="305"/>
    </location>
</feature>
<dbReference type="AlphaFoldDB" id="A0A8H4RIK4"/>
<dbReference type="InterPro" id="IPR020846">
    <property type="entry name" value="MFS_dom"/>
</dbReference>
<protein>
    <recommendedName>
        <fullName evidence="7">Major facilitator superfamily (MFS) profile domain-containing protein</fullName>
    </recommendedName>
</protein>
<evidence type="ECO:0000256" key="6">
    <source>
        <dbReference type="SAM" id="Phobius"/>
    </source>
</evidence>
<name>A0A8H4RIK4_9HELO</name>
<evidence type="ECO:0000313" key="8">
    <source>
        <dbReference type="EMBL" id="KAF4629376.1"/>
    </source>
</evidence>
<feature type="domain" description="Major facilitator superfamily (MFS) profile" evidence="7">
    <location>
        <begin position="1"/>
        <end position="515"/>
    </location>
</feature>
<dbReference type="OrthoDB" id="440553at2759"/>
<evidence type="ECO:0000256" key="4">
    <source>
        <dbReference type="ARBA" id="ARBA00023136"/>
    </source>
</evidence>
<dbReference type="Proteomes" id="UP000566819">
    <property type="component" value="Unassembled WGS sequence"/>
</dbReference>
<organism evidence="8 9">
    <name type="scientific">Cudoniella acicularis</name>
    <dbReference type="NCBI Taxonomy" id="354080"/>
    <lineage>
        <taxon>Eukaryota</taxon>
        <taxon>Fungi</taxon>
        <taxon>Dikarya</taxon>
        <taxon>Ascomycota</taxon>
        <taxon>Pezizomycotina</taxon>
        <taxon>Leotiomycetes</taxon>
        <taxon>Helotiales</taxon>
        <taxon>Tricladiaceae</taxon>
        <taxon>Cudoniella</taxon>
    </lineage>
</organism>
<comment type="caution">
    <text evidence="8">The sequence shown here is derived from an EMBL/GenBank/DDBJ whole genome shotgun (WGS) entry which is preliminary data.</text>
</comment>
<dbReference type="InterPro" id="IPR036259">
    <property type="entry name" value="MFS_trans_sf"/>
</dbReference>
<feature type="transmembrane region" description="Helical" evidence="6">
    <location>
        <begin position="138"/>
        <end position="157"/>
    </location>
</feature>
<dbReference type="SUPFAM" id="SSF103473">
    <property type="entry name" value="MFS general substrate transporter"/>
    <property type="match status" value="1"/>
</dbReference>
<evidence type="ECO:0000313" key="9">
    <source>
        <dbReference type="Proteomes" id="UP000566819"/>
    </source>
</evidence>
<dbReference type="PANTHER" id="PTHR23501">
    <property type="entry name" value="MAJOR FACILITATOR SUPERFAMILY"/>
    <property type="match status" value="1"/>
</dbReference>
<sequence>MTLSSETPSRDLAKLQSTLPRKIEQGERQEETQKHDGGPPSVKVNEGINVTWVVLGYLLSYMGFSIIFARVSDAIGRKSAILIAWFIFCVFSLASGLANSLGQLIVFRIIQGVGGSGMYSMTMIVIPQVTPARHWGAVSGLMGAVFACSSITGPVLGGVITQKSTWRWIYLYNAPAAAVIIIPFLLAWPKSKRQQNHKRTLFFFELDIPGAILLLAASALLVFALQQAGGNRYSWNSPTIISTLVISGISWCILVAWIVWLEYGNSKMAMKAIFPVSIAMKRPVGLAILSAFLAGFPFFVVVINLPTRFQIVNGDGPILSGVHLLPLLASSAFGTSIMCIGTGLLSTISSSREIESRQYAFQVILGLGIGICMSSITLMVVLACNFDEVASAQGAINQGRVLGGSIGLAIATILLNHLISKDLQTILSPIQLENIQKSLSTISTLDLTQQIAVADTFAKSFQAQMRMCLYVNIVGLFVAIGTWERHPVEVSFRTEEQRKLAEAHVARALGDIEEV</sequence>